<keyword evidence="2" id="KW-1003">Cell membrane</keyword>
<evidence type="ECO:0000256" key="4">
    <source>
        <dbReference type="ARBA" id="ARBA00022692"/>
    </source>
</evidence>
<keyword evidence="10" id="KW-0675">Receptor</keyword>
<evidence type="ECO:0000256" key="3">
    <source>
        <dbReference type="ARBA" id="ARBA00022606"/>
    </source>
</evidence>
<dbReference type="Pfam" id="PF13853">
    <property type="entry name" value="7tm_4"/>
    <property type="match status" value="1"/>
</dbReference>
<evidence type="ECO:0000256" key="12">
    <source>
        <dbReference type="ARBA" id="ARBA00023224"/>
    </source>
</evidence>
<dbReference type="InterPro" id="IPR000725">
    <property type="entry name" value="Olfact_rcpt"/>
</dbReference>
<accession>A0ABD1KAB6</accession>
<feature type="transmembrane region" description="Helical" evidence="13">
    <location>
        <begin position="195"/>
        <end position="222"/>
    </location>
</feature>
<keyword evidence="4 13" id="KW-0812">Transmembrane</keyword>
<evidence type="ECO:0000256" key="13">
    <source>
        <dbReference type="SAM" id="Phobius"/>
    </source>
</evidence>
<feature type="transmembrane region" description="Helical" evidence="13">
    <location>
        <begin position="22"/>
        <end position="44"/>
    </location>
</feature>
<sequence length="325" mass="36311">MNGSTIILTFTAYEEIGPAKNVFFAIIFLIYLASVFTNTGLMLLIYLDTALHKPMYIFLFGLMLEGLIGSTTVWPTVMANLATNIHSTSYEACLVQSYFITVYGGCMYTMLTVMAYDRYVCIFQPLQYHTIMTPHKVRVLLVAANLFPVLLVVGQICLTSGLPLCHHAIHKIFCDNLSVSNLGCSKTTYATVTDLYGVCALFFFVVLPVFLILLSYFRLILLTSKISADARRKAFATCAPHIIIFVNFSMSVLFAVSYNRIAYYVPIGVNIFLSSLYVLIPPLFHPILYGMKNQEIKRSLSKRLRSAYLVLGLPKPKKSSVALAS</sequence>
<dbReference type="AlphaFoldDB" id="A0ABD1KAB6"/>
<evidence type="ECO:0000313" key="16">
    <source>
        <dbReference type="Proteomes" id="UP001591681"/>
    </source>
</evidence>
<evidence type="ECO:0000256" key="1">
    <source>
        <dbReference type="ARBA" id="ARBA00004651"/>
    </source>
</evidence>
<keyword evidence="12" id="KW-0807">Transducer</keyword>
<evidence type="ECO:0000259" key="14">
    <source>
        <dbReference type="PROSITE" id="PS50262"/>
    </source>
</evidence>
<evidence type="ECO:0000313" key="15">
    <source>
        <dbReference type="EMBL" id="KAL2096021.1"/>
    </source>
</evidence>
<keyword evidence="6 13" id="KW-1133">Transmembrane helix</keyword>
<evidence type="ECO:0000256" key="2">
    <source>
        <dbReference type="ARBA" id="ARBA00022475"/>
    </source>
</evidence>
<reference evidence="15 16" key="1">
    <citation type="submission" date="2024-09" db="EMBL/GenBank/DDBJ databases">
        <title>A chromosome-level genome assembly of Gray's grenadier anchovy, Coilia grayii.</title>
        <authorList>
            <person name="Fu Z."/>
        </authorList>
    </citation>
    <scope>NUCLEOTIDE SEQUENCE [LARGE SCALE GENOMIC DNA]</scope>
    <source>
        <strain evidence="15">G4</strain>
        <tissue evidence="15">Muscle</tissue>
    </source>
</reference>
<comment type="subcellular location">
    <subcellularLocation>
        <location evidence="1">Cell membrane</location>
        <topology evidence="1">Multi-pass membrane protein</topology>
    </subcellularLocation>
</comment>
<evidence type="ECO:0000256" key="8">
    <source>
        <dbReference type="ARBA" id="ARBA00023136"/>
    </source>
</evidence>
<evidence type="ECO:0000256" key="11">
    <source>
        <dbReference type="ARBA" id="ARBA00023180"/>
    </source>
</evidence>
<feature type="transmembrane region" description="Helical" evidence="13">
    <location>
        <begin position="261"/>
        <end position="284"/>
    </location>
</feature>
<dbReference type="InterPro" id="IPR052921">
    <property type="entry name" value="GPCR1_Superfamily_Member"/>
</dbReference>
<feature type="transmembrane region" description="Helical" evidence="13">
    <location>
        <begin position="56"/>
        <end position="77"/>
    </location>
</feature>
<name>A0ABD1KAB6_9TELE</name>
<dbReference type="PRINTS" id="PR00245">
    <property type="entry name" value="OLFACTORYR"/>
</dbReference>
<evidence type="ECO:0000256" key="9">
    <source>
        <dbReference type="ARBA" id="ARBA00023157"/>
    </source>
</evidence>
<feature type="transmembrane region" description="Helical" evidence="13">
    <location>
        <begin position="137"/>
        <end position="156"/>
    </location>
</feature>
<evidence type="ECO:0000256" key="5">
    <source>
        <dbReference type="ARBA" id="ARBA00022725"/>
    </source>
</evidence>
<comment type="caution">
    <text evidence="15">The sequence shown here is derived from an EMBL/GenBank/DDBJ whole genome shotgun (WGS) entry which is preliminary data.</text>
</comment>
<dbReference type="InterPro" id="IPR000276">
    <property type="entry name" value="GPCR_Rhodpsn"/>
</dbReference>
<dbReference type="EMBL" id="JBHFQA010000007">
    <property type="protein sequence ID" value="KAL2096021.1"/>
    <property type="molecule type" value="Genomic_DNA"/>
</dbReference>
<feature type="transmembrane region" description="Helical" evidence="13">
    <location>
        <begin position="234"/>
        <end position="255"/>
    </location>
</feature>
<evidence type="ECO:0000256" key="6">
    <source>
        <dbReference type="ARBA" id="ARBA00022989"/>
    </source>
</evidence>
<dbReference type="PROSITE" id="PS50262">
    <property type="entry name" value="G_PROTEIN_RECEP_F1_2"/>
    <property type="match status" value="1"/>
</dbReference>
<organism evidence="15 16">
    <name type="scientific">Coilia grayii</name>
    <name type="common">Gray's grenadier anchovy</name>
    <dbReference type="NCBI Taxonomy" id="363190"/>
    <lineage>
        <taxon>Eukaryota</taxon>
        <taxon>Metazoa</taxon>
        <taxon>Chordata</taxon>
        <taxon>Craniata</taxon>
        <taxon>Vertebrata</taxon>
        <taxon>Euteleostomi</taxon>
        <taxon>Actinopterygii</taxon>
        <taxon>Neopterygii</taxon>
        <taxon>Teleostei</taxon>
        <taxon>Clupei</taxon>
        <taxon>Clupeiformes</taxon>
        <taxon>Clupeoidei</taxon>
        <taxon>Engraulidae</taxon>
        <taxon>Coilinae</taxon>
        <taxon>Coilia</taxon>
    </lineage>
</organism>
<feature type="transmembrane region" description="Helical" evidence="13">
    <location>
        <begin position="97"/>
        <end position="116"/>
    </location>
</feature>
<keyword evidence="9" id="KW-1015">Disulfide bond</keyword>
<keyword evidence="7" id="KW-0297">G-protein coupled receptor</keyword>
<keyword evidence="5" id="KW-0552">Olfaction</keyword>
<keyword evidence="8 13" id="KW-0472">Membrane</keyword>
<dbReference type="GO" id="GO:0004930">
    <property type="term" value="F:G protein-coupled receptor activity"/>
    <property type="evidence" value="ECO:0007669"/>
    <property type="project" value="UniProtKB-KW"/>
</dbReference>
<keyword evidence="11" id="KW-0325">Glycoprotein</keyword>
<proteinExistence type="predicted"/>
<dbReference type="PRINTS" id="PR00237">
    <property type="entry name" value="GPCRRHODOPSN"/>
</dbReference>
<dbReference type="Proteomes" id="UP001591681">
    <property type="component" value="Unassembled WGS sequence"/>
</dbReference>
<dbReference type="InterPro" id="IPR017452">
    <property type="entry name" value="GPCR_Rhodpsn_7TM"/>
</dbReference>
<dbReference type="PANTHER" id="PTHR26451">
    <property type="entry name" value="G_PROTEIN_RECEP_F1_2 DOMAIN-CONTAINING PROTEIN"/>
    <property type="match status" value="1"/>
</dbReference>
<dbReference type="FunFam" id="1.20.1070.10:FF:000024">
    <property type="entry name" value="Olfactory receptor"/>
    <property type="match status" value="1"/>
</dbReference>
<feature type="domain" description="G-protein coupled receptors family 1 profile" evidence="14">
    <location>
        <begin position="37"/>
        <end position="289"/>
    </location>
</feature>
<dbReference type="SUPFAM" id="SSF81321">
    <property type="entry name" value="Family A G protein-coupled receptor-like"/>
    <property type="match status" value="1"/>
</dbReference>
<protein>
    <recommendedName>
        <fullName evidence="14">G-protein coupled receptors family 1 profile domain-containing protein</fullName>
    </recommendedName>
</protein>
<keyword evidence="16" id="KW-1185">Reference proteome</keyword>
<keyword evidence="3" id="KW-0716">Sensory transduction</keyword>
<dbReference type="GO" id="GO:0005886">
    <property type="term" value="C:plasma membrane"/>
    <property type="evidence" value="ECO:0007669"/>
    <property type="project" value="UniProtKB-SubCell"/>
</dbReference>
<dbReference type="PANTHER" id="PTHR26451:SF345">
    <property type="entry name" value="OLFACTORY RECEPTOR"/>
    <property type="match status" value="1"/>
</dbReference>
<gene>
    <name evidence="15" type="ORF">ACEWY4_008169</name>
</gene>
<dbReference type="GO" id="GO:0007608">
    <property type="term" value="P:sensory perception of smell"/>
    <property type="evidence" value="ECO:0007669"/>
    <property type="project" value="UniProtKB-KW"/>
</dbReference>
<dbReference type="Gene3D" id="1.20.1070.10">
    <property type="entry name" value="Rhodopsin 7-helix transmembrane proteins"/>
    <property type="match status" value="1"/>
</dbReference>
<evidence type="ECO:0000256" key="7">
    <source>
        <dbReference type="ARBA" id="ARBA00023040"/>
    </source>
</evidence>
<evidence type="ECO:0000256" key="10">
    <source>
        <dbReference type="ARBA" id="ARBA00023170"/>
    </source>
</evidence>